<name>A0AAE0DNI3_9LECA</name>
<gene>
    <name evidence="2" type="ORF">OEA41_007902</name>
</gene>
<accession>A0AAE0DNI3</accession>
<dbReference type="Proteomes" id="UP001276659">
    <property type="component" value="Unassembled WGS sequence"/>
</dbReference>
<dbReference type="EMBL" id="JASNWA010000004">
    <property type="protein sequence ID" value="KAK3176579.1"/>
    <property type="molecule type" value="Genomic_DNA"/>
</dbReference>
<keyword evidence="3" id="KW-1185">Reference proteome</keyword>
<feature type="region of interest" description="Disordered" evidence="1">
    <location>
        <begin position="147"/>
        <end position="173"/>
    </location>
</feature>
<organism evidence="2 3">
    <name type="scientific">Lepraria neglecta</name>
    <dbReference type="NCBI Taxonomy" id="209136"/>
    <lineage>
        <taxon>Eukaryota</taxon>
        <taxon>Fungi</taxon>
        <taxon>Dikarya</taxon>
        <taxon>Ascomycota</taxon>
        <taxon>Pezizomycotina</taxon>
        <taxon>Lecanoromycetes</taxon>
        <taxon>OSLEUM clade</taxon>
        <taxon>Lecanoromycetidae</taxon>
        <taxon>Lecanorales</taxon>
        <taxon>Lecanorineae</taxon>
        <taxon>Stereocaulaceae</taxon>
        <taxon>Lepraria</taxon>
    </lineage>
</organism>
<protein>
    <submittedName>
        <fullName evidence="2">Uncharacterized protein</fullName>
    </submittedName>
</protein>
<comment type="caution">
    <text evidence="2">The sequence shown here is derived from an EMBL/GenBank/DDBJ whole genome shotgun (WGS) entry which is preliminary data.</text>
</comment>
<evidence type="ECO:0000313" key="3">
    <source>
        <dbReference type="Proteomes" id="UP001276659"/>
    </source>
</evidence>
<dbReference type="AlphaFoldDB" id="A0AAE0DNI3"/>
<feature type="compositionally biased region" description="Basic and acidic residues" evidence="1">
    <location>
        <begin position="147"/>
        <end position="156"/>
    </location>
</feature>
<proteinExistence type="predicted"/>
<reference evidence="2" key="1">
    <citation type="submission" date="2022-11" db="EMBL/GenBank/DDBJ databases">
        <title>Chromosomal genome sequence assembly and mating type (MAT) locus characterization of the leprose asexual lichenized fungus Lepraria neglecta (Nyl.) Erichsen.</title>
        <authorList>
            <person name="Allen J.L."/>
            <person name="Pfeffer B."/>
        </authorList>
    </citation>
    <scope>NUCLEOTIDE SEQUENCE</scope>
    <source>
        <strain evidence="2">Allen 5258</strain>
    </source>
</reference>
<evidence type="ECO:0000313" key="2">
    <source>
        <dbReference type="EMBL" id="KAK3176579.1"/>
    </source>
</evidence>
<evidence type="ECO:0000256" key="1">
    <source>
        <dbReference type="SAM" id="MobiDB-lite"/>
    </source>
</evidence>
<sequence>MTAEDRYFCYTNKYFLHPWTPVSRVIIPSSFARFPVTTLLTIFSPLTVPLQDARAERCPPKKLQVQDDVSKDEYNSGSLTGLMNFEVEGHNGAQAMSHSEAKEKVVKITTETAKLADQLGLTSADRDTAVEDAKKRAVQFYERHYEQGEKVSDHAPGKYRVPQMVRDHLETDD</sequence>